<dbReference type="EMBL" id="JBFAEG010000031">
    <property type="protein sequence ID" value="MEU5711986.1"/>
    <property type="molecule type" value="Genomic_DNA"/>
</dbReference>
<keyword evidence="1" id="KW-0732">Signal</keyword>
<feature type="signal peptide" evidence="1">
    <location>
        <begin position="1"/>
        <end position="33"/>
    </location>
</feature>
<comment type="caution">
    <text evidence="2">The sequence shown here is derived from an EMBL/GenBank/DDBJ whole genome shotgun (WGS) entry which is preliminary data.</text>
</comment>
<name>A0ABV3AJ68_9ACTN</name>
<accession>A0ABV3AJ68</accession>
<evidence type="ECO:0000313" key="2">
    <source>
        <dbReference type="EMBL" id="MEU5711986.1"/>
    </source>
</evidence>
<sequence length="92" mass="9144">MTVRSVRRLFAVSAAGVLLAGGAAIGTAGTASAATPHQVTTNHGCFNRGFGFNNCYGNGFNNGYGYGFGNGFYGSGFVPGFGGGGVVVVVVN</sequence>
<organism evidence="2 3">
    <name type="scientific">Streptomyces flaveolus</name>
    <dbReference type="NCBI Taxonomy" id="67297"/>
    <lineage>
        <taxon>Bacteria</taxon>
        <taxon>Bacillati</taxon>
        <taxon>Actinomycetota</taxon>
        <taxon>Actinomycetes</taxon>
        <taxon>Kitasatosporales</taxon>
        <taxon>Streptomycetaceae</taxon>
        <taxon>Streptomyces</taxon>
    </lineage>
</organism>
<keyword evidence="3" id="KW-1185">Reference proteome</keyword>
<gene>
    <name evidence="2" type="ORF">AB0H04_34905</name>
</gene>
<dbReference type="RefSeq" id="WP_234317138.1">
    <property type="nucleotide sequence ID" value="NZ_JBEXDP010000037.1"/>
</dbReference>
<proteinExistence type="predicted"/>
<evidence type="ECO:0000256" key="1">
    <source>
        <dbReference type="SAM" id="SignalP"/>
    </source>
</evidence>
<dbReference type="Proteomes" id="UP001551011">
    <property type="component" value="Unassembled WGS sequence"/>
</dbReference>
<protein>
    <submittedName>
        <fullName evidence="2">Uncharacterized protein</fullName>
    </submittedName>
</protein>
<feature type="chain" id="PRO_5046396759" evidence="1">
    <location>
        <begin position="34"/>
        <end position="92"/>
    </location>
</feature>
<evidence type="ECO:0000313" key="3">
    <source>
        <dbReference type="Proteomes" id="UP001551011"/>
    </source>
</evidence>
<reference evidence="2 3" key="1">
    <citation type="submission" date="2024-06" db="EMBL/GenBank/DDBJ databases">
        <title>The Natural Products Discovery Center: Release of the First 8490 Sequenced Strains for Exploring Actinobacteria Biosynthetic Diversity.</title>
        <authorList>
            <person name="Kalkreuter E."/>
            <person name="Kautsar S.A."/>
            <person name="Yang D."/>
            <person name="Bader C.D."/>
            <person name="Teijaro C.N."/>
            <person name="Fluegel L."/>
            <person name="Davis C.M."/>
            <person name="Simpson J.R."/>
            <person name="Lauterbach L."/>
            <person name="Steele A.D."/>
            <person name="Gui C."/>
            <person name="Meng S."/>
            <person name="Li G."/>
            <person name="Viehrig K."/>
            <person name="Ye F."/>
            <person name="Su P."/>
            <person name="Kiefer A.F."/>
            <person name="Nichols A."/>
            <person name="Cepeda A.J."/>
            <person name="Yan W."/>
            <person name="Fan B."/>
            <person name="Jiang Y."/>
            <person name="Adhikari A."/>
            <person name="Zheng C.-J."/>
            <person name="Schuster L."/>
            <person name="Cowan T.M."/>
            <person name="Smanski M.J."/>
            <person name="Chevrette M.G."/>
            <person name="De Carvalho L.P.S."/>
            <person name="Shen B."/>
        </authorList>
    </citation>
    <scope>NUCLEOTIDE SEQUENCE [LARGE SCALE GENOMIC DNA]</scope>
    <source>
        <strain evidence="2 3">NPDC020594</strain>
    </source>
</reference>